<proteinExistence type="predicted"/>
<name>A0A0C9T6P3_PLICR</name>
<dbReference type="AlphaFoldDB" id="A0A0C9T6P3"/>
<accession>A0A0C9T6P3</accession>
<organism evidence="3 4">
    <name type="scientific">Plicaturopsis crispa FD-325 SS-3</name>
    <dbReference type="NCBI Taxonomy" id="944288"/>
    <lineage>
        <taxon>Eukaryota</taxon>
        <taxon>Fungi</taxon>
        <taxon>Dikarya</taxon>
        <taxon>Basidiomycota</taxon>
        <taxon>Agaricomycotina</taxon>
        <taxon>Agaricomycetes</taxon>
        <taxon>Agaricomycetidae</taxon>
        <taxon>Amylocorticiales</taxon>
        <taxon>Amylocorticiaceae</taxon>
        <taxon>Plicatura</taxon>
        <taxon>Plicaturopsis crispa</taxon>
    </lineage>
</organism>
<dbReference type="PANTHER" id="PTHR37487:SF2">
    <property type="entry name" value="EXPRESSED PROTEIN"/>
    <property type="match status" value="1"/>
</dbReference>
<gene>
    <name evidence="3" type="ORF">PLICRDRAFT_178774</name>
</gene>
<feature type="region of interest" description="Disordered" evidence="1">
    <location>
        <begin position="139"/>
        <end position="162"/>
    </location>
</feature>
<dbReference type="Proteomes" id="UP000053263">
    <property type="component" value="Unassembled WGS sequence"/>
</dbReference>
<feature type="signal peptide" evidence="2">
    <location>
        <begin position="1"/>
        <end position="20"/>
    </location>
</feature>
<feature type="chain" id="PRO_5002203342" evidence="2">
    <location>
        <begin position="21"/>
        <end position="236"/>
    </location>
</feature>
<dbReference type="PANTHER" id="PTHR37487">
    <property type="entry name" value="CHROMOSOME 1, WHOLE GENOME SHOTGUN SEQUENCE"/>
    <property type="match status" value="1"/>
</dbReference>
<dbReference type="HOGENOM" id="CLU_063099_2_2_1"/>
<keyword evidence="4" id="KW-1185">Reference proteome</keyword>
<evidence type="ECO:0000256" key="1">
    <source>
        <dbReference type="SAM" id="MobiDB-lite"/>
    </source>
</evidence>
<dbReference type="EMBL" id="KN832568">
    <property type="protein sequence ID" value="KII85009.1"/>
    <property type="molecule type" value="Genomic_DNA"/>
</dbReference>
<protein>
    <submittedName>
        <fullName evidence="3">Uncharacterized protein</fullName>
    </submittedName>
</protein>
<sequence length="236" mass="22541">MKSVFVSLASVSLFAAGVLGQSLQINTPASAVECQPTLLSWSGGTPPYFLRYASAVMCHLQPTYIFIPFSVLPGNSPSSPALQDLGTQTGTSFTWSTNITADTSVGLTLKDSTGAIAQSAAFTIQAGSSSCIGGSSSSTAAGSSGSTSATTSAGTTSSSSSSAAATTSSASKASSASVTTSSAAGSGSSSASKTGSSTSAAASSSGSASSSSSAGFTNGVNYGVAAVAAAVFAMLG</sequence>
<reference evidence="3 4" key="1">
    <citation type="submission" date="2014-06" db="EMBL/GenBank/DDBJ databases">
        <title>Evolutionary Origins and Diversification of the Mycorrhizal Mutualists.</title>
        <authorList>
            <consortium name="DOE Joint Genome Institute"/>
            <consortium name="Mycorrhizal Genomics Consortium"/>
            <person name="Kohler A."/>
            <person name="Kuo A."/>
            <person name="Nagy L.G."/>
            <person name="Floudas D."/>
            <person name="Copeland A."/>
            <person name="Barry K.W."/>
            <person name="Cichocki N."/>
            <person name="Veneault-Fourrey C."/>
            <person name="LaButti K."/>
            <person name="Lindquist E.A."/>
            <person name="Lipzen A."/>
            <person name="Lundell T."/>
            <person name="Morin E."/>
            <person name="Murat C."/>
            <person name="Riley R."/>
            <person name="Ohm R."/>
            <person name="Sun H."/>
            <person name="Tunlid A."/>
            <person name="Henrissat B."/>
            <person name="Grigoriev I.V."/>
            <person name="Hibbett D.S."/>
            <person name="Martin F."/>
        </authorList>
    </citation>
    <scope>NUCLEOTIDE SEQUENCE [LARGE SCALE GENOMIC DNA]</scope>
    <source>
        <strain evidence="3 4">FD-325 SS-3</strain>
    </source>
</reference>
<feature type="region of interest" description="Disordered" evidence="1">
    <location>
        <begin position="181"/>
        <end position="214"/>
    </location>
</feature>
<evidence type="ECO:0000313" key="4">
    <source>
        <dbReference type="Proteomes" id="UP000053263"/>
    </source>
</evidence>
<evidence type="ECO:0000313" key="3">
    <source>
        <dbReference type="EMBL" id="KII85009.1"/>
    </source>
</evidence>
<dbReference type="OrthoDB" id="3362246at2759"/>
<keyword evidence="2" id="KW-0732">Signal</keyword>
<evidence type="ECO:0000256" key="2">
    <source>
        <dbReference type="SAM" id="SignalP"/>
    </source>
</evidence>